<dbReference type="CDD" id="cd00609">
    <property type="entry name" value="AAT_like"/>
    <property type="match status" value="1"/>
</dbReference>
<dbReference type="RefSeq" id="WP_068107271.1">
    <property type="nucleotide sequence ID" value="NZ_CP015079.1"/>
</dbReference>
<evidence type="ECO:0000313" key="7">
    <source>
        <dbReference type="EMBL" id="ANH37579.1"/>
    </source>
</evidence>
<dbReference type="PATRIC" id="fig|1300347.3.peg.1138"/>
<dbReference type="KEGG" id="ndk:I601_1137"/>
<protein>
    <recommendedName>
        <fullName evidence="2">cysteine-S-conjugate beta-lyase</fullName>
        <ecNumber evidence="2">4.4.1.13</ecNumber>
    </recommendedName>
</protein>
<dbReference type="OrthoDB" id="3224382at2"/>
<dbReference type="EC" id="4.4.1.13" evidence="2"/>
<evidence type="ECO:0000256" key="2">
    <source>
        <dbReference type="ARBA" id="ARBA00012224"/>
    </source>
</evidence>
<name>A0A1A9GGX5_9ACTN</name>
<dbReference type="GO" id="GO:0030170">
    <property type="term" value="F:pyridoxal phosphate binding"/>
    <property type="evidence" value="ECO:0007669"/>
    <property type="project" value="InterPro"/>
</dbReference>
<dbReference type="EMBL" id="CP015079">
    <property type="protein sequence ID" value="ANH37579.1"/>
    <property type="molecule type" value="Genomic_DNA"/>
</dbReference>
<evidence type="ECO:0000256" key="4">
    <source>
        <dbReference type="ARBA" id="ARBA00023239"/>
    </source>
</evidence>
<dbReference type="GO" id="GO:0047804">
    <property type="term" value="F:cysteine-S-conjugate beta-lyase activity"/>
    <property type="evidence" value="ECO:0007669"/>
    <property type="project" value="UniProtKB-EC"/>
</dbReference>
<dbReference type="PANTHER" id="PTHR43525:SF2">
    <property type="entry name" value="CYSTATHIONINE BETA-LYASE-RELATED"/>
    <property type="match status" value="1"/>
</dbReference>
<dbReference type="InterPro" id="IPR015424">
    <property type="entry name" value="PyrdxlP-dep_Trfase"/>
</dbReference>
<evidence type="ECO:0000256" key="3">
    <source>
        <dbReference type="ARBA" id="ARBA00022898"/>
    </source>
</evidence>
<comment type="similarity">
    <text evidence="5">Belongs to the class-II pyridoxal-phosphate-dependent aminotransferase family. MalY/PatB cystathionine beta-lyase subfamily.</text>
</comment>
<sequence>MIRDLTDSEARAALPLKWGAVPQGTVPAWVAEMDFAPPPAVTAALTAAVGRGMLGYSCHPGTAQAADLNAAFRGFAERHWGWDVPADSSTPVGDVVTGLRLALDELCPPGPVVVPLPCYPPFRDVVALAGREAAYVGLDPDHDHDDRAAAALDLAAVEQHLEAGARTVLLCHPHNPLGRVAHRAELEALRDLVHAHGARVLVDEVHAPLVLPGQERFVPYLSVDPEAVLVTSHSKTFGTPGLKTAQIVLTDPEETQRLRALPIAANHGHSGLGMVAGAAAWRDSDLWLHALRSRLRVQAEDLRDLLAEHLPQARVRPLEATYLAWLDLRAYGVADPAAVALEHGVRLAPGHDYQPGLEGHVRLNLATSEQRLVQIVTRLAAALT</sequence>
<evidence type="ECO:0000256" key="5">
    <source>
        <dbReference type="ARBA" id="ARBA00037974"/>
    </source>
</evidence>
<gene>
    <name evidence="7" type="primary">patB</name>
    <name evidence="7" type="ORF">I601_1137</name>
</gene>
<dbReference type="AlphaFoldDB" id="A0A1A9GGX5"/>
<evidence type="ECO:0000259" key="6">
    <source>
        <dbReference type="Pfam" id="PF00155"/>
    </source>
</evidence>
<dbReference type="Pfam" id="PF00155">
    <property type="entry name" value="Aminotran_1_2"/>
    <property type="match status" value="1"/>
</dbReference>
<evidence type="ECO:0000256" key="1">
    <source>
        <dbReference type="ARBA" id="ARBA00001933"/>
    </source>
</evidence>
<dbReference type="InterPro" id="IPR015422">
    <property type="entry name" value="PyrdxlP-dep_Trfase_small"/>
</dbReference>
<keyword evidence="8" id="KW-1185">Reference proteome</keyword>
<dbReference type="STRING" id="1300347.I601_1137"/>
<dbReference type="PANTHER" id="PTHR43525">
    <property type="entry name" value="PROTEIN MALY"/>
    <property type="match status" value="1"/>
</dbReference>
<dbReference type="SUPFAM" id="SSF53383">
    <property type="entry name" value="PLP-dependent transferases"/>
    <property type="match status" value="1"/>
</dbReference>
<accession>A0A1A9GGX5</accession>
<keyword evidence="4 7" id="KW-0456">Lyase</keyword>
<dbReference type="Proteomes" id="UP000077868">
    <property type="component" value="Chromosome"/>
</dbReference>
<dbReference type="InterPro" id="IPR004839">
    <property type="entry name" value="Aminotransferase_I/II_large"/>
</dbReference>
<dbReference type="InterPro" id="IPR051798">
    <property type="entry name" value="Class-II_PLP-Dep_Aminotrans"/>
</dbReference>
<keyword evidence="3" id="KW-0663">Pyridoxal phosphate</keyword>
<comment type="cofactor">
    <cofactor evidence="1">
        <name>pyridoxal 5'-phosphate</name>
        <dbReference type="ChEBI" id="CHEBI:597326"/>
    </cofactor>
</comment>
<organism evidence="7 8">
    <name type="scientific">Nocardioides dokdonensis FR1436</name>
    <dbReference type="NCBI Taxonomy" id="1300347"/>
    <lineage>
        <taxon>Bacteria</taxon>
        <taxon>Bacillati</taxon>
        <taxon>Actinomycetota</taxon>
        <taxon>Actinomycetes</taxon>
        <taxon>Propionibacteriales</taxon>
        <taxon>Nocardioidaceae</taxon>
        <taxon>Nocardioides</taxon>
    </lineage>
</organism>
<reference evidence="7 8" key="1">
    <citation type="submission" date="2016-03" db="EMBL/GenBank/DDBJ databases">
        <title>Complete genome sequence of a soil Actinobacterium, Nocardioides dokdonensis FR1436.</title>
        <authorList>
            <person name="Kwon S.-K."/>
            <person name="Kim K."/>
            <person name="Kim J.F."/>
        </authorList>
    </citation>
    <scope>NUCLEOTIDE SEQUENCE [LARGE SCALE GENOMIC DNA]</scope>
    <source>
        <strain evidence="7 8">FR1436</strain>
    </source>
</reference>
<feature type="domain" description="Aminotransferase class I/classII large" evidence="6">
    <location>
        <begin position="33"/>
        <end position="378"/>
    </location>
</feature>
<evidence type="ECO:0000313" key="8">
    <source>
        <dbReference type="Proteomes" id="UP000077868"/>
    </source>
</evidence>
<dbReference type="Gene3D" id="3.40.640.10">
    <property type="entry name" value="Type I PLP-dependent aspartate aminotransferase-like (Major domain)"/>
    <property type="match status" value="1"/>
</dbReference>
<dbReference type="Gene3D" id="3.90.1150.10">
    <property type="entry name" value="Aspartate Aminotransferase, domain 1"/>
    <property type="match status" value="1"/>
</dbReference>
<dbReference type="InterPro" id="IPR015421">
    <property type="entry name" value="PyrdxlP-dep_Trfase_major"/>
</dbReference>
<proteinExistence type="inferred from homology"/>